<feature type="transmembrane region" description="Helical" evidence="13">
    <location>
        <begin position="647"/>
        <end position="666"/>
    </location>
</feature>
<dbReference type="Gene3D" id="1.25.40.20">
    <property type="entry name" value="Ankyrin repeat-containing domain"/>
    <property type="match status" value="3"/>
</dbReference>
<evidence type="ECO:0000256" key="7">
    <source>
        <dbReference type="ARBA" id="ARBA00023043"/>
    </source>
</evidence>
<protein>
    <recommendedName>
        <fullName evidence="14">Ion transport domain-containing protein</fullName>
    </recommendedName>
</protein>
<dbReference type="SMART" id="SM00248">
    <property type="entry name" value="ANK"/>
    <property type="match status" value="6"/>
</dbReference>
<dbReference type="Pfam" id="PF00023">
    <property type="entry name" value="Ank"/>
    <property type="match status" value="1"/>
</dbReference>
<feature type="compositionally biased region" description="Polar residues" evidence="12">
    <location>
        <begin position="442"/>
        <end position="462"/>
    </location>
</feature>
<proteinExistence type="predicted"/>
<evidence type="ECO:0000256" key="10">
    <source>
        <dbReference type="ARBA" id="ARBA00023303"/>
    </source>
</evidence>
<evidence type="ECO:0000256" key="2">
    <source>
        <dbReference type="ARBA" id="ARBA00022448"/>
    </source>
</evidence>
<dbReference type="PANTHER" id="PTHR47143:SF4">
    <property type="entry name" value="TRANSIENT RECEPTOR POTENTIAL CATION CHANNEL PROTEIN PAINLESS"/>
    <property type="match status" value="1"/>
</dbReference>
<keyword evidence="7 11" id="KW-0040">ANK repeat</keyword>
<keyword evidence="6 13" id="KW-1133">Transmembrane helix</keyword>
<dbReference type="Pfam" id="PF00520">
    <property type="entry name" value="Ion_trans"/>
    <property type="match status" value="1"/>
</dbReference>
<feature type="transmembrane region" description="Helical" evidence="13">
    <location>
        <begin position="584"/>
        <end position="602"/>
    </location>
</feature>
<feature type="domain" description="Ion transport" evidence="14">
    <location>
        <begin position="510"/>
        <end position="735"/>
    </location>
</feature>
<evidence type="ECO:0000256" key="1">
    <source>
        <dbReference type="ARBA" id="ARBA00004141"/>
    </source>
</evidence>
<keyword evidence="9 13" id="KW-0472">Membrane</keyword>
<keyword evidence="2" id="KW-0813">Transport</keyword>
<feature type="transmembrane region" description="Helical" evidence="13">
    <location>
        <begin position="503"/>
        <end position="529"/>
    </location>
</feature>
<evidence type="ECO:0000256" key="6">
    <source>
        <dbReference type="ARBA" id="ARBA00022989"/>
    </source>
</evidence>
<feature type="repeat" description="ANK" evidence="11">
    <location>
        <begin position="161"/>
        <end position="182"/>
    </location>
</feature>
<feature type="region of interest" description="Disordered" evidence="12">
    <location>
        <begin position="442"/>
        <end position="465"/>
    </location>
</feature>
<dbReference type="PANTHER" id="PTHR47143">
    <property type="entry name" value="TRANSIENT RECEPTOR POTENTIAL CATION CHANNEL PROTEIN PAINLESS"/>
    <property type="match status" value="1"/>
</dbReference>
<evidence type="ECO:0000256" key="9">
    <source>
        <dbReference type="ARBA" id="ARBA00023136"/>
    </source>
</evidence>
<evidence type="ECO:0000256" key="13">
    <source>
        <dbReference type="SAM" id="Phobius"/>
    </source>
</evidence>
<keyword evidence="8" id="KW-0406">Ion transport</keyword>
<dbReference type="EMBL" id="CADCXW020000026">
    <property type="protein sequence ID" value="CAD1560751.1"/>
    <property type="molecule type" value="Genomic_DNA"/>
</dbReference>
<feature type="repeat" description="ANK" evidence="11">
    <location>
        <begin position="360"/>
        <end position="392"/>
    </location>
</feature>
<dbReference type="InterPro" id="IPR036770">
    <property type="entry name" value="Ankyrin_rpt-contain_sf"/>
</dbReference>
<evidence type="ECO:0000313" key="15">
    <source>
        <dbReference type="EMBL" id="CAD1560751.1"/>
    </source>
</evidence>
<keyword evidence="3" id="KW-0716">Sensory transduction</keyword>
<evidence type="ECO:0000256" key="3">
    <source>
        <dbReference type="ARBA" id="ARBA00022606"/>
    </source>
</evidence>
<evidence type="ECO:0000256" key="8">
    <source>
        <dbReference type="ARBA" id="ARBA00023065"/>
    </source>
</evidence>
<dbReference type="InterPro" id="IPR052076">
    <property type="entry name" value="TRP_cation_channel"/>
</dbReference>
<evidence type="ECO:0000256" key="12">
    <source>
        <dbReference type="SAM" id="MobiDB-lite"/>
    </source>
</evidence>
<dbReference type="AlphaFoldDB" id="A0A6V7KCJ1"/>
<reference evidence="15" key="1">
    <citation type="submission" date="2020-07" db="EMBL/GenBank/DDBJ databases">
        <authorList>
            <person name="Ferguson B K."/>
        </authorList>
    </citation>
    <scope>NUCLEOTIDE SEQUENCE</scope>
    <source>
        <strain evidence="15">L06</strain>
    </source>
</reference>
<sequence length="890" mass="101080">MGAEEELFQMNVLHGERAGLYKILLDSLQANHYAVFESLLKRGLKKNPPSVHIDYIYPYPINKSLLDIACSEGRPDFVRLLLDLGASPNKKNESHHRAPIHFATESGHHDVIVALLEDPRTNPNLEVNRETALHFAVKNNNINCAKVLLDNNASPNVPNHKGITPLHSAAASGNRPMVDVILYNSRLSPDIDSFSDFRKRTARDILTDKFPDLTLPPFQEKTIDFNVLRFYLDANDEENFLNNLKCLYEEDGSAKLDGEDKLIVIAAERNLKKAVSELLRRREQGNIPQAALEVATRRAHHDILDKFIKTGTKVDNEVLMIACQQLGIPCRYGIEQQSRIKCLKLLLDRPDVEVRFEDEKGNCPLHYAARAEDAEAVDLLLKAGSYIGHMNAFGVPPIAHISPKILEDHLDSCLRSKSDKTDDYEIEFDYKCLRPHTAPFSQDETTQTLLPKSSRASRQPTHSHSEMETLSYISKNPALRHLLKHPIISSFLQLKWHRMRHIFYANCLIYVFFYIFINFYILVLTYAPIKTNVLDPQPSNTSGRLILISENSAGLWTVTAIFLLFLAIREFFQFLSSPKHYIRSIENFLEVILIILAAAVLFGAGNQVGALVILLSAWELVLLIGQHPKMSTGIEMFKTVTWNFLRFLLLYAFLILAFALAFFTLFKDVNDDNFLDPGQSIFKTIIMLTGEFDASDIPFVSKPGLSHFIFILFVFLIAIVLFNLLNGLAVSDTADIMGKAELVALISRTRLVAYAERIAMGTGLDTRSRSCMSHQYRRTNLFGFIAKKLLLFRKHLLYSKLGVKPYKGNTILFEGLETETKNCTALTMDQIIVERAREILRKRNEITENEKIMTELEIVKDCVYRLESLLKRMESVRSTNEITEDTSSQG</sequence>
<dbReference type="PROSITE" id="PS50297">
    <property type="entry name" value="ANK_REP_REGION"/>
    <property type="match status" value="3"/>
</dbReference>
<dbReference type="InterPro" id="IPR005821">
    <property type="entry name" value="Ion_trans_dom"/>
</dbReference>
<name>A0A6V7KCJ1_9HYME</name>
<evidence type="ECO:0000259" key="14">
    <source>
        <dbReference type="Pfam" id="PF00520"/>
    </source>
</evidence>
<dbReference type="Pfam" id="PF12796">
    <property type="entry name" value="Ank_2"/>
    <property type="match status" value="2"/>
</dbReference>
<organism evidence="15">
    <name type="scientific">Bracon brevicornis</name>
    <dbReference type="NCBI Taxonomy" id="1563983"/>
    <lineage>
        <taxon>Eukaryota</taxon>
        <taxon>Metazoa</taxon>
        <taxon>Ecdysozoa</taxon>
        <taxon>Arthropoda</taxon>
        <taxon>Hexapoda</taxon>
        <taxon>Insecta</taxon>
        <taxon>Pterygota</taxon>
        <taxon>Neoptera</taxon>
        <taxon>Endopterygota</taxon>
        <taxon>Hymenoptera</taxon>
        <taxon>Apocrita</taxon>
        <taxon>Ichneumonoidea</taxon>
        <taxon>Braconidae</taxon>
        <taxon>Braconinae</taxon>
        <taxon>Bracon</taxon>
    </lineage>
</organism>
<dbReference type="Gene3D" id="1.10.287.70">
    <property type="match status" value="1"/>
</dbReference>
<keyword evidence="5" id="KW-0677">Repeat</keyword>
<feature type="repeat" description="ANK" evidence="11">
    <location>
        <begin position="128"/>
        <end position="160"/>
    </location>
</feature>
<accession>A0A6V7KCJ1</accession>
<dbReference type="GO" id="GO:0005216">
    <property type="term" value="F:monoatomic ion channel activity"/>
    <property type="evidence" value="ECO:0007669"/>
    <property type="project" value="InterPro"/>
</dbReference>
<feature type="transmembrane region" description="Helical" evidence="13">
    <location>
        <begin position="553"/>
        <end position="572"/>
    </location>
</feature>
<feature type="repeat" description="ANK" evidence="11">
    <location>
        <begin position="61"/>
        <end position="93"/>
    </location>
</feature>
<comment type="subcellular location">
    <subcellularLocation>
        <location evidence="1">Membrane</location>
        <topology evidence="1">Multi-pass membrane protein</topology>
    </subcellularLocation>
</comment>
<dbReference type="SUPFAM" id="SSF48403">
    <property type="entry name" value="Ankyrin repeat"/>
    <property type="match status" value="2"/>
</dbReference>
<evidence type="ECO:0000256" key="11">
    <source>
        <dbReference type="PROSITE-ProRule" id="PRU00023"/>
    </source>
</evidence>
<dbReference type="GO" id="GO:0034703">
    <property type="term" value="C:cation channel complex"/>
    <property type="evidence" value="ECO:0007669"/>
    <property type="project" value="UniProtKB-ARBA"/>
</dbReference>
<dbReference type="InterPro" id="IPR002110">
    <property type="entry name" value="Ankyrin_rpt"/>
</dbReference>
<gene>
    <name evidence="15" type="ORF">BBRV_LOCUS73261</name>
</gene>
<keyword evidence="4 13" id="KW-0812">Transmembrane</keyword>
<keyword evidence="10" id="KW-0407">Ion channel</keyword>
<feature type="transmembrane region" description="Helical" evidence="13">
    <location>
        <begin position="708"/>
        <end position="729"/>
    </location>
</feature>
<dbReference type="PROSITE" id="PS50088">
    <property type="entry name" value="ANK_REPEAT"/>
    <property type="match status" value="4"/>
</dbReference>
<evidence type="ECO:0000256" key="4">
    <source>
        <dbReference type="ARBA" id="ARBA00022692"/>
    </source>
</evidence>
<evidence type="ECO:0000256" key="5">
    <source>
        <dbReference type="ARBA" id="ARBA00022737"/>
    </source>
</evidence>